<comment type="caution">
    <text evidence="1">The sequence shown here is derived from an EMBL/GenBank/DDBJ whole genome shotgun (WGS) entry which is preliminary data.</text>
</comment>
<dbReference type="InterPro" id="IPR047700">
    <property type="entry name" value="NrtS-like"/>
</dbReference>
<sequence length="103" mass="11077">MNTETNTANQVAPTVGHMIFGDGTPKKALATALVVGSILTLINHGDQLVVGDMPPVWKVMLTYLTPYCVTTWGAVTGKWAQWKLDFSPPGSDRDAYPGGRNES</sequence>
<protein>
    <submittedName>
        <fullName evidence="1">Uncharacterized protein</fullName>
    </submittedName>
</protein>
<dbReference type="EMBL" id="QHLQ01000007">
    <property type="protein sequence ID" value="NIZ61149.1"/>
    <property type="molecule type" value="Genomic_DNA"/>
</dbReference>
<proteinExistence type="predicted"/>
<dbReference type="NCBIfam" id="NF038050">
    <property type="entry name" value="NrtS"/>
    <property type="match status" value="1"/>
</dbReference>
<accession>A0ABX0W688</accession>
<evidence type="ECO:0000313" key="1">
    <source>
        <dbReference type="EMBL" id="NIZ61149.1"/>
    </source>
</evidence>
<evidence type="ECO:0000313" key="2">
    <source>
        <dbReference type="Proteomes" id="UP001429564"/>
    </source>
</evidence>
<name>A0ABX0W688_9RHOB</name>
<dbReference type="RefSeq" id="WP_206188407.1">
    <property type="nucleotide sequence ID" value="NZ_QHLQ01000007.1"/>
</dbReference>
<dbReference type="Proteomes" id="UP001429564">
    <property type="component" value="Unassembled WGS sequence"/>
</dbReference>
<organism evidence="1 2">
    <name type="scientific">Parasedimentitalea denitrificans</name>
    <dbReference type="NCBI Taxonomy" id="2211118"/>
    <lineage>
        <taxon>Bacteria</taxon>
        <taxon>Pseudomonadati</taxon>
        <taxon>Pseudomonadota</taxon>
        <taxon>Alphaproteobacteria</taxon>
        <taxon>Rhodobacterales</taxon>
        <taxon>Paracoccaceae</taxon>
        <taxon>Parasedimentitalea</taxon>
    </lineage>
</organism>
<gene>
    <name evidence="1" type="ORF">DL239_09185</name>
</gene>
<keyword evidence="2" id="KW-1185">Reference proteome</keyword>
<reference evidence="1 2" key="1">
    <citation type="submission" date="2018-05" db="EMBL/GenBank/DDBJ databases">
        <authorList>
            <person name="Zhang Y.-J."/>
        </authorList>
    </citation>
    <scope>NUCLEOTIDE SEQUENCE [LARGE SCALE GENOMIC DNA]</scope>
    <source>
        <strain evidence="1 2">CY04</strain>
    </source>
</reference>